<dbReference type="InterPro" id="IPR013149">
    <property type="entry name" value="ADH-like_C"/>
</dbReference>
<proteinExistence type="predicted"/>
<dbReference type="SUPFAM" id="SSF51735">
    <property type="entry name" value="NAD(P)-binding Rossmann-fold domains"/>
    <property type="match status" value="1"/>
</dbReference>
<keyword evidence="3" id="KW-1185">Reference proteome</keyword>
<dbReference type="Gene3D" id="3.40.50.720">
    <property type="entry name" value="NAD(P)-binding Rossmann-like Domain"/>
    <property type="match status" value="1"/>
</dbReference>
<accession>A0A5K7YYV6</accession>
<evidence type="ECO:0000259" key="1">
    <source>
        <dbReference type="SMART" id="SM00829"/>
    </source>
</evidence>
<dbReference type="SUPFAM" id="SSF50129">
    <property type="entry name" value="GroES-like"/>
    <property type="match status" value="1"/>
</dbReference>
<dbReference type="InterPro" id="IPR013154">
    <property type="entry name" value="ADH-like_N"/>
</dbReference>
<organism evidence="2 3">
    <name type="scientific">Desulfosarcina widdelii</name>
    <dbReference type="NCBI Taxonomy" id="947919"/>
    <lineage>
        <taxon>Bacteria</taxon>
        <taxon>Pseudomonadati</taxon>
        <taxon>Thermodesulfobacteriota</taxon>
        <taxon>Desulfobacteria</taxon>
        <taxon>Desulfobacterales</taxon>
        <taxon>Desulfosarcinaceae</taxon>
        <taxon>Desulfosarcina</taxon>
    </lineage>
</organism>
<dbReference type="Proteomes" id="UP000427769">
    <property type="component" value="Chromosome"/>
</dbReference>
<protein>
    <submittedName>
        <fullName evidence="2">Oxidoreductase</fullName>
    </submittedName>
</protein>
<dbReference type="KEGG" id="dwd:DSCW_05200"/>
<gene>
    <name evidence="2" type="ORF">DSCW_05200</name>
</gene>
<dbReference type="OrthoDB" id="9805663at2"/>
<reference evidence="2 3" key="1">
    <citation type="submission" date="2019-11" db="EMBL/GenBank/DDBJ databases">
        <title>Comparative genomics of hydrocarbon-degrading Desulfosarcina strains.</title>
        <authorList>
            <person name="Watanabe M."/>
            <person name="Kojima H."/>
            <person name="Fukui M."/>
        </authorList>
    </citation>
    <scope>NUCLEOTIDE SEQUENCE [LARGE SCALE GENOMIC DNA]</scope>
    <source>
        <strain evidence="2 3">PP31</strain>
    </source>
</reference>
<dbReference type="PANTHER" id="PTHR43677:SF4">
    <property type="entry name" value="QUINONE OXIDOREDUCTASE-LIKE PROTEIN 2"/>
    <property type="match status" value="1"/>
</dbReference>
<dbReference type="CDD" id="cd08241">
    <property type="entry name" value="QOR1"/>
    <property type="match status" value="1"/>
</dbReference>
<dbReference type="RefSeq" id="WP_155302240.1">
    <property type="nucleotide sequence ID" value="NZ_AP021875.1"/>
</dbReference>
<dbReference type="AlphaFoldDB" id="A0A5K7YYV6"/>
<dbReference type="InterPro" id="IPR051397">
    <property type="entry name" value="Zn-ADH-like_protein"/>
</dbReference>
<dbReference type="SMART" id="SM00829">
    <property type="entry name" value="PKS_ER"/>
    <property type="match status" value="1"/>
</dbReference>
<dbReference type="InterPro" id="IPR036291">
    <property type="entry name" value="NAD(P)-bd_dom_sf"/>
</dbReference>
<sequence>MKSWIVKTIGNPNNALELAEMEIPNITDDEVLIGVNAAALNFFDILQCQGKYQEKHKLPFTIGAEIAGVVKAVGKNTPFKIGDRVSAMPELPKGGLSEMVAVNHARVFPIPDSLAFSEAASMMITFHTAYYALHTCGKIKKGEILIVHGGAGGVGSAAIQIGKEIGAIVYATENGDNKATVCKDIGADVAINISSTDFIEFVKKETEGKGADLIFDPVGGDVFDKSRKCISFFGRILAIGFASGKIPEVPLNHILIKNYSVVGVHWGLFAKIYPEKIKKEHQNIMHLYEKKAIKPIIYKEFEFIDLQNALELLSEGKCYGKLVIKVK</sequence>
<name>A0A5K7YYV6_9BACT</name>
<evidence type="ECO:0000313" key="3">
    <source>
        <dbReference type="Proteomes" id="UP000427769"/>
    </source>
</evidence>
<evidence type="ECO:0000313" key="2">
    <source>
        <dbReference type="EMBL" id="BBO73103.1"/>
    </source>
</evidence>
<feature type="domain" description="Enoyl reductase (ER)" evidence="1">
    <location>
        <begin position="11"/>
        <end position="324"/>
    </location>
</feature>
<dbReference type="Pfam" id="PF00107">
    <property type="entry name" value="ADH_zinc_N"/>
    <property type="match status" value="1"/>
</dbReference>
<dbReference type="EMBL" id="AP021875">
    <property type="protein sequence ID" value="BBO73103.1"/>
    <property type="molecule type" value="Genomic_DNA"/>
</dbReference>
<dbReference type="InterPro" id="IPR011032">
    <property type="entry name" value="GroES-like_sf"/>
</dbReference>
<dbReference type="PANTHER" id="PTHR43677">
    <property type="entry name" value="SHORT-CHAIN DEHYDROGENASE/REDUCTASE"/>
    <property type="match status" value="1"/>
</dbReference>
<dbReference type="Gene3D" id="3.90.180.10">
    <property type="entry name" value="Medium-chain alcohol dehydrogenases, catalytic domain"/>
    <property type="match status" value="1"/>
</dbReference>
<dbReference type="Pfam" id="PF08240">
    <property type="entry name" value="ADH_N"/>
    <property type="match status" value="1"/>
</dbReference>
<dbReference type="GO" id="GO:0016491">
    <property type="term" value="F:oxidoreductase activity"/>
    <property type="evidence" value="ECO:0007669"/>
    <property type="project" value="InterPro"/>
</dbReference>
<dbReference type="InterPro" id="IPR020843">
    <property type="entry name" value="ER"/>
</dbReference>